<evidence type="ECO:0000313" key="1">
    <source>
        <dbReference type="EMBL" id="KAL3586168.1"/>
    </source>
</evidence>
<comment type="caution">
    <text evidence="1">The sequence shown here is derived from an EMBL/GenBank/DDBJ whole genome shotgun (WGS) entry which is preliminary data.</text>
</comment>
<proteinExistence type="predicted"/>
<sequence length="978" mass="110307">MRSLKLSEGCKATQVYAFNPTGGEADGGGYGGKVGGKFLQHLQDLRANSIRTKSSRNSHPPTNHNQTTRTNVSVESLLPAGLPTVDLIEPKIEPCLKSVDFVESLADVYTKVENSSQLEKSDRFLEQCAVFKGLSDPKLFRNSLRSARQHAVDVHSKVVLASWLKFERREDELIGLSAMDCCGRNLECPRACLMSGYDPDSVKDPCMCLRWQPEEDVSIGDEEYLTFDADEDGGGDDECDMSFCIGDDEIRCVRYNVASLSRPFRAMLYGEFKESWREKINFTQNGISAEGMRGAMVFSQTKRLGTFDPKIVLEILSLANRFCCEELNSACDAHLASLVCDMESAVILIEYGLEEGANLLVAACLQLFLRELPFSMNNPYVMRLLCGSEGRERLASAGHSSFLLYYFLSQIAMEEEMKSNNTVMLLERLGECATEDWQKQLAYHLLGVVMLERKEYKDAQNWFEEAVEAGHIYSSVGVARAKYHRGHKYSAYKMINSLISVHSPVGWMYQERSLYCTGKEKLMDLNTATELDPTLPFPYKCRAVLLVQENKLESAISELNKLLVSRSLLIAFELRAWISMALEDFEGLSEMLPSCRTPNAVKWPLEEPSTVPTISPPFTGRLNFYSKKHFVMSQRLKSVGFWSSEFIRERGLDGNNIIGISGQQLNTEIELEARKGFQIYAETAKAKTEDLWKEVFLCHERLNCQKAAMRSLRLARNYSTSDHERLVYEGWILYDTGNHEEALSKAGESISIQRSFEAFFLKAYALADSSLDPESSKYVIQLLEEALRNNASAYEKRSEYCDRDMAKSDLSMATQLDPLRTYPYRHRAAVLMDDHKEVEAIKELTRVIAFKPDLQLLHLRAAFMIHGIRVIGSDFCWEQSPGNPRDRDRDDIQEAETPLRTLPPCSCHLQKAAAKNDITALAASSALCALNNSDKKLPYPYNYSEEYVSRTVGRSYPSHKGCGLEVLLHGAWSTSSVV</sequence>
<organism evidence="1 2">
    <name type="scientific">Populus alba</name>
    <name type="common">White poplar</name>
    <dbReference type="NCBI Taxonomy" id="43335"/>
    <lineage>
        <taxon>Eukaryota</taxon>
        <taxon>Viridiplantae</taxon>
        <taxon>Streptophyta</taxon>
        <taxon>Embryophyta</taxon>
        <taxon>Tracheophyta</taxon>
        <taxon>Spermatophyta</taxon>
        <taxon>Magnoliopsida</taxon>
        <taxon>eudicotyledons</taxon>
        <taxon>Gunneridae</taxon>
        <taxon>Pentapetalae</taxon>
        <taxon>rosids</taxon>
        <taxon>fabids</taxon>
        <taxon>Malpighiales</taxon>
        <taxon>Salicaceae</taxon>
        <taxon>Saliceae</taxon>
        <taxon>Populus</taxon>
    </lineage>
</organism>
<evidence type="ECO:0000313" key="2">
    <source>
        <dbReference type="Proteomes" id="UP000309997"/>
    </source>
</evidence>
<dbReference type="Proteomes" id="UP000309997">
    <property type="component" value="Unassembled WGS sequence"/>
</dbReference>
<reference evidence="1 2" key="1">
    <citation type="journal article" date="2024" name="Plant Biotechnol. J.">
        <title>Genome and CRISPR/Cas9 system of a widespread forest tree (Populus alba) in the world.</title>
        <authorList>
            <person name="Liu Y.J."/>
            <person name="Jiang P.F."/>
            <person name="Han X.M."/>
            <person name="Li X.Y."/>
            <person name="Wang H.M."/>
            <person name="Wang Y.J."/>
            <person name="Wang X.X."/>
            <person name="Zeng Q.Y."/>
        </authorList>
    </citation>
    <scope>NUCLEOTIDE SEQUENCE [LARGE SCALE GENOMIC DNA]</scope>
    <source>
        <strain evidence="2">cv. PAL-ZL1</strain>
    </source>
</reference>
<keyword evidence="2" id="KW-1185">Reference proteome</keyword>
<dbReference type="EMBL" id="RCHU02000006">
    <property type="protein sequence ID" value="KAL3586168.1"/>
    <property type="molecule type" value="Genomic_DNA"/>
</dbReference>
<accession>A0ACC4C4J8</accession>
<gene>
    <name evidence="1" type="ORF">D5086_013035</name>
</gene>
<protein>
    <submittedName>
        <fullName evidence="1">Uncharacterized protein</fullName>
    </submittedName>
</protein>
<name>A0ACC4C4J8_POPAL</name>